<comment type="caution">
    <text evidence="13">The sequence shown here is derived from an EMBL/GenBank/DDBJ whole genome shotgun (WGS) entry which is preliminary data.</text>
</comment>
<evidence type="ECO:0000313" key="13">
    <source>
        <dbReference type="EMBL" id="KEZ41273.1"/>
    </source>
</evidence>
<organism evidence="13 14">
    <name type="scientific">Pseudallescheria apiosperma</name>
    <name type="common">Scedosporium apiospermum</name>
    <dbReference type="NCBI Taxonomy" id="563466"/>
    <lineage>
        <taxon>Eukaryota</taxon>
        <taxon>Fungi</taxon>
        <taxon>Dikarya</taxon>
        <taxon>Ascomycota</taxon>
        <taxon>Pezizomycotina</taxon>
        <taxon>Sordariomycetes</taxon>
        <taxon>Hypocreomycetidae</taxon>
        <taxon>Microascales</taxon>
        <taxon>Microascaceae</taxon>
        <taxon>Scedosporium</taxon>
    </lineage>
</organism>
<reference evidence="13 14" key="1">
    <citation type="journal article" date="2014" name="Genome Announc.">
        <title>Draft genome sequence of the pathogenic fungus Scedosporium apiospermum.</title>
        <authorList>
            <person name="Vandeputte P."/>
            <person name="Ghamrawi S."/>
            <person name="Rechenmann M."/>
            <person name="Iltis A."/>
            <person name="Giraud S."/>
            <person name="Fleury M."/>
            <person name="Thornton C."/>
            <person name="Delhaes L."/>
            <person name="Meyer W."/>
            <person name="Papon N."/>
            <person name="Bouchara J.P."/>
        </authorList>
    </citation>
    <scope>NUCLEOTIDE SEQUENCE [LARGE SCALE GENOMIC DNA]</scope>
    <source>
        <strain evidence="13 14">IHEM 14462</strain>
    </source>
</reference>
<gene>
    <name evidence="13" type="ORF">SAPIO_CDS7364</name>
</gene>
<keyword evidence="6" id="KW-0269">Exonuclease</keyword>
<dbReference type="GO" id="GO:0003697">
    <property type="term" value="F:single-stranded DNA binding"/>
    <property type="evidence" value="ECO:0007669"/>
    <property type="project" value="TreeGrafter"/>
</dbReference>
<dbReference type="GO" id="GO:0106334">
    <property type="term" value="F:3'-deoxyribose phosphate lyase activity"/>
    <property type="evidence" value="ECO:0007669"/>
    <property type="project" value="EnsemblFungi"/>
</dbReference>
<evidence type="ECO:0000256" key="11">
    <source>
        <dbReference type="PIRSR" id="PIRSR610347-3"/>
    </source>
</evidence>
<evidence type="ECO:0000256" key="10">
    <source>
        <dbReference type="PIRSR" id="PIRSR610347-2"/>
    </source>
</evidence>
<dbReference type="AlphaFoldDB" id="A0A084G1R1"/>
<dbReference type="GO" id="GO:0004527">
    <property type="term" value="F:exonuclease activity"/>
    <property type="evidence" value="ECO:0007669"/>
    <property type="project" value="UniProtKB-KW"/>
</dbReference>
<evidence type="ECO:0000256" key="6">
    <source>
        <dbReference type="ARBA" id="ARBA00022839"/>
    </source>
</evidence>
<dbReference type="GO" id="GO:0006265">
    <property type="term" value="P:DNA topological change"/>
    <property type="evidence" value="ECO:0007669"/>
    <property type="project" value="EnsemblFungi"/>
</dbReference>
<dbReference type="GO" id="GO:0005634">
    <property type="term" value="C:nucleus"/>
    <property type="evidence" value="ECO:0007669"/>
    <property type="project" value="UniProtKB-SubCell"/>
</dbReference>
<dbReference type="CDD" id="cd09123">
    <property type="entry name" value="PLDc_Tdp1_2"/>
    <property type="match status" value="1"/>
</dbReference>
<dbReference type="OrthoDB" id="47785at2759"/>
<keyword evidence="4" id="KW-0227">DNA damage</keyword>
<accession>A0A084G1R1</accession>
<dbReference type="Proteomes" id="UP000028545">
    <property type="component" value="Unassembled WGS sequence"/>
</dbReference>
<evidence type="ECO:0000313" key="14">
    <source>
        <dbReference type="Proteomes" id="UP000028545"/>
    </source>
</evidence>
<dbReference type="GeneID" id="27726436"/>
<feature type="site" description="Interaction with DNA" evidence="11">
    <location>
        <position position="418"/>
    </location>
</feature>
<feature type="active site" description="Nucleophile" evidence="9">
    <location>
        <position position="150"/>
    </location>
</feature>
<dbReference type="KEGG" id="sapo:SAPIO_CDS7364"/>
<evidence type="ECO:0000256" key="9">
    <source>
        <dbReference type="PIRSR" id="PIRSR610347-1"/>
    </source>
</evidence>
<dbReference type="GO" id="GO:0017005">
    <property type="term" value="F:3'-tyrosyl-DNA phosphodiesterase activity"/>
    <property type="evidence" value="ECO:0007669"/>
    <property type="project" value="EnsemblFungi"/>
</dbReference>
<keyword evidence="8" id="KW-0539">Nucleus</keyword>
<dbReference type="SUPFAM" id="SSF56024">
    <property type="entry name" value="Phospholipase D/nuclease"/>
    <property type="match status" value="2"/>
</dbReference>
<dbReference type="GO" id="GO:0003690">
    <property type="term" value="F:double-stranded DNA binding"/>
    <property type="evidence" value="ECO:0007669"/>
    <property type="project" value="TreeGrafter"/>
</dbReference>
<dbReference type="InterPro" id="IPR010347">
    <property type="entry name" value="Tdp1"/>
</dbReference>
<dbReference type="PANTHER" id="PTHR12415">
    <property type="entry name" value="TYROSYL-DNA PHOSPHODIESTERASE 1"/>
    <property type="match status" value="1"/>
</dbReference>
<keyword evidence="3" id="KW-0540">Nuclease</keyword>
<dbReference type="RefSeq" id="XP_016641072.1">
    <property type="nucleotide sequence ID" value="XM_016789245.1"/>
</dbReference>
<evidence type="ECO:0000256" key="2">
    <source>
        <dbReference type="ARBA" id="ARBA00010205"/>
    </source>
</evidence>
<evidence type="ECO:0000256" key="7">
    <source>
        <dbReference type="ARBA" id="ARBA00023204"/>
    </source>
</evidence>
<evidence type="ECO:0000256" key="1">
    <source>
        <dbReference type="ARBA" id="ARBA00004123"/>
    </source>
</evidence>
<comment type="similarity">
    <text evidence="2">Belongs to the tyrosyl-DNA phosphodiesterase family.</text>
</comment>
<dbReference type="Gene3D" id="3.30.870.10">
    <property type="entry name" value="Endonuclease Chain A"/>
    <property type="match status" value="2"/>
</dbReference>
<dbReference type="Pfam" id="PF06087">
    <property type="entry name" value="Tyr-DNA_phospho"/>
    <property type="match status" value="1"/>
</dbReference>
<dbReference type="VEuPathDB" id="FungiDB:SAPIO_CDS7364"/>
<feature type="region of interest" description="Disordered" evidence="12">
    <location>
        <begin position="1"/>
        <end position="44"/>
    </location>
</feature>
<keyword evidence="5" id="KW-0378">Hydrolase</keyword>
<feature type="active site" description="Proton donor/acceptor" evidence="9">
    <location>
        <position position="395"/>
    </location>
</feature>
<evidence type="ECO:0000256" key="8">
    <source>
        <dbReference type="ARBA" id="ARBA00023242"/>
    </source>
</evidence>
<feature type="binding site" evidence="10">
    <location>
        <position position="152"/>
    </location>
    <ligand>
        <name>substrate</name>
    </ligand>
</feature>
<evidence type="ECO:0000256" key="4">
    <source>
        <dbReference type="ARBA" id="ARBA00022763"/>
    </source>
</evidence>
<evidence type="ECO:0000256" key="5">
    <source>
        <dbReference type="ARBA" id="ARBA00022801"/>
    </source>
</evidence>
<keyword evidence="14" id="KW-1185">Reference proteome</keyword>
<name>A0A084G1R1_PSEDA</name>
<keyword evidence="7" id="KW-0234">DNA repair</keyword>
<feature type="binding site" evidence="10">
    <location>
        <position position="397"/>
    </location>
    <ligand>
        <name>substrate</name>
    </ligand>
</feature>
<dbReference type="PANTHER" id="PTHR12415:SF0">
    <property type="entry name" value="TYROSYL-DNA PHOSPHODIESTERASE 1"/>
    <property type="match status" value="1"/>
</dbReference>
<feature type="compositionally biased region" description="Basic and acidic residues" evidence="12">
    <location>
        <begin position="1"/>
        <end position="20"/>
    </location>
</feature>
<evidence type="ECO:0000256" key="12">
    <source>
        <dbReference type="SAM" id="MobiDB-lite"/>
    </source>
</evidence>
<proteinExistence type="inferred from homology"/>
<evidence type="ECO:0000256" key="3">
    <source>
        <dbReference type="ARBA" id="ARBA00022722"/>
    </source>
</evidence>
<dbReference type="OMA" id="PLIKECW"/>
<comment type="subcellular location">
    <subcellularLocation>
        <location evidence="1">Nucleus</location>
    </subcellularLocation>
</comment>
<dbReference type="FunFam" id="3.30.870.10:FF:000038">
    <property type="entry name" value="Probable tyrosyl-DNA phosphodiesterase"/>
    <property type="match status" value="1"/>
</dbReference>
<dbReference type="GO" id="GO:0006284">
    <property type="term" value="P:base-excision repair"/>
    <property type="evidence" value="ECO:0007669"/>
    <property type="project" value="EnsemblFungi"/>
</dbReference>
<dbReference type="HOGENOM" id="CLU_010413_2_0_1"/>
<sequence>MEPPPKRARYDSGVKSHEDTVEAPTSLTRSISPPARKRTTRNGPVVMSSPIKLTRIDDLPDHYNQGTVTLKTLLGDPLIKECWNFNYMHDIAYILDAFDEDVRNLVKLHIVHGNWKREDPGKIRLEAEAAKYANVSLHVAPMPEMFGTHHSKMMILLRHDDTAQVIIHTANSIVQDWTVLTNGAWLSPLLPLLKDPKKTGSKQAHPLGSGERFKEDLLAYLRAYDARRPTCKPLVEELSKYDFSAVRAVLIASVPGRHPVRSSQPWGWVALKKALAEVPVQHGASDVAVQISSIATLGPKDTWLKGTFFQALSASKSASAGRPNFKVMFPTVDEIRRSVAGYRSGGSIHMRIQSKQQAKQLEYMKPMFYHWANDAPKGKGEAEIHNSGRNRAAPHIKTYIRHGEDSIDWALITSANLSKQAWGEAPNAAHEVRIASWEIGVLVWPELLVKDSIMIGAFQNDTPSKEVTENGGKTAVVGLRMPYSLPLQKYGKDEIPWVATMSYPEPDCLGEFWTD</sequence>
<dbReference type="EMBL" id="JOWA01000110">
    <property type="protein sequence ID" value="KEZ41273.1"/>
    <property type="molecule type" value="Genomic_DNA"/>
</dbReference>
<protein>
    <submittedName>
        <fullName evidence="13">Tyrosyl-dna phosphodiesterase</fullName>
    </submittedName>
</protein>